<evidence type="ECO:0000313" key="4">
    <source>
        <dbReference type="EMBL" id="CAF1552049.1"/>
    </source>
</evidence>
<keyword evidence="1" id="KW-0645">Protease</keyword>
<dbReference type="EMBL" id="CAJOBC010086095">
    <property type="protein sequence ID" value="CAF4339740.1"/>
    <property type="molecule type" value="Genomic_DNA"/>
</dbReference>
<dbReference type="InterPro" id="IPR036366">
    <property type="entry name" value="PGBDSf"/>
</dbReference>
<keyword evidence="1" id="KW-0482">Metalloprotease</keyword>
<feature type="signal peptide" evidence="2">
    <location>
        <begin position="1"/>
        <end position="19"/>
    </location>
</feature>
<reference evidence="3" key="1">
    <citation type="submission" date="2021-02" db="EMBL/GenBank/DDBJ databases">
        <authorList>
            <person name="Nowell W R."/>
        </authorList>
    </citation>
    <scope>NUCLEOTIDE SEQUENCE</scope>
</reference>
<dbReference type="Proteomes" id="UP000677228">
    <property type="component" value="Unassembled WGS sequence"/>
</dbReference>
<proteinExistence type="predicted"/>
<accession>A0A815R5T2</accession>
<dbReference type="EMBL" id="CAJNOQ010020627">
    <property type="protein sequence ID" value="CAF1472556.1"/>
    <property type="molecule type" value="Genomic_DNA"/>
</dbReference>
<organism evidence="3 7">
    <name type="scientific">Didymodactylos carnosus</name>
    <dbReference type="NCBI Taxonomy" id="1234261"/>
    <lineage>
        <taxon>Eukaryota</taxon>
        <taxon>Metazoa</taxon>
        <taxon>Spiralia</taxon>
        <taxon>Gnathifera</taxon>
        <taxon>Rotifera</taxon>
        <taxon>Eurotatoria</taxon>
        <taxon>Bdelloidea</taxon>
        <taxon>Philodinida</taxon>
        <taxon>Philodinidae</taxon>
        <taxon>Didymodactylos</taxon>
    </lineage>
</organism>
<evidence type="ECO:0000256" key="1">
    <source>
        <dbReference type="ARBA" id="ARBA00023049"/>
    </source>
</evidence>
<dbReference type="EMBL" id="CAJOBA010063075">
    <property type="protein sequence ID" value="CAF4342396.1"/>
    <property type="molecule type" value="Genomic_DNA"/>
</dbReference>
<evidence type="ECO:0000313" key="7">
    <source>
        <dbReference type="Proteomes" id="UP000663829"/>
    </source>
</evidence>
<keyword evidence="7" id="KW-1185">Reference proteome</keyword>
<dbReference type="AlphaFoldDB" id="A0A815R5T2"/>
<evidence type="ECO:0008006" key="8">
    <source>
        <dbReference type="Google" id="ProtNLM"/>
    </source>
</evidence>
<gene>
    <name evidence="3" type="ORF">GPM918_LOCUS35516</name>
    <name evidence="4" type="ORF">OVA965_LOCUS39347</name>
    <name evidence="5" type="ORF">SRO942_LOCUS36234</name>
    <name evidence="6" type="ORF">TMI583_LOCUS40643</name>
</gene>
<feature type="chain" id="PRO_5036412189" description="Peptidoglycan binding-like domain-containing protein" evidence="2">
    <location>
        <begin position="20"/>
        <end position="113"/>
    </location>
</feature>
<dbReference type="GO" id="GO:0004222">
    <property type="term" value="F:metalloendopeptidase activity"/>
    <property type="evidence" value="ECO:0007669"/>
    <property type="project" value="TreeGrafter"/>
</dbReference>
<dbReference type="OrthoDB" id="406838at2759"/>
<evidence type="ECO:0000313" key="6">
    <source>
        <dbReference type="EMBL" id="CAF4342396.1"/>
    </source>
</evidence>
<sequence>MQLYLLVVILLFFIHHVSLIPIGTEDEALKYLTQLGYNKLVEMENPDLFPFGLEQVLFWMHSYQKTFGLKETGTLDEPTIELLNTPRCGNKDSPLSSSLLALTNSKWSKNRLR</sequence>
<evidence type="ECO:0000313" key="3">
    <source>
        <dbReference type="EMBL" id="CAF1472556.1"/>
    </source>
</evidence>
<dbReference type="PANTHER" id="PTHR10201">
    <property type="entry name" value="MATRIX METALLOPROTEINASE"/>
    <property type="match status" value="1"/>
</dbReference>
<protein>
    <recommendedName>
        <fullName evidence="8">Peptidoglycan binding-like domain-containing protein</fullName>
    </recommendedName>
</protein>
<evidence type="ECO:0000256" key="2">
    <source>
        <dbReference type="SAM" id="SignalP"/>
    </source>
</evidence>
<dbReference type="SUPFAM" id="SSF47090">
    <property type="entry name" value="PGBD-like"/>
    <property type="match status" value="1"/>
</dbReference>
<evidence type="ECO:0000313" key="5">
    <source>
        <dbReference type="EMBL" id="CAF4339740.1"/>
    </source>
</evidence>
<dbReference type="Proteomes" id="UP000681722">
    <property type="component" value="Unassembled WGS sequence"/>
</dbReference>
<keyword evidence="1" id="KW-0378">Hydrolase</keyword>
<keyword evidence="2" id="KW-0732">Signal</keyword>
<dbReference type="PANTHER" id="PTHR10201:SF323">
    <property type="entry name" value="MATRIX METALLOPROTEINASE-21"/>
    <property type="match status" value="1"/>
</dbReference>
<dbReference type="Gene3D" id="1.10.101.10">
    <property type="entry name" value="PGBD-like superfamily/PGBD"/>
    <property type="match status" value="1"/>
</dbReference>
<dbReference type="GO" id="GO:0030198">
    <property type="term" value="P:extracellular matrix organization"/>
    <property type="evidence" value="ECO:0007669"/>
    <property type="project" value="TreeGrafter"/>
</dbReference>
<dbReference type="GO" id="GO:0030574">
    <property type="term" value="P:collagen catabolic process"/>
    <property type="evidence" value="ECO:0007669"/>
    <property type="project" value="TreeGrafter"/>
</dbReference>
<dbReference type="Proteomes" id="UP000663829">
    <property type="component" value="Unassembled WGS sequence"/>
</dbReference>
<dbReference type="Proteomes" id="UP000682733">
    <property type="component" value="Unassembled WGS sequence"/>
</dbReference>
<dbReference type="InterPro" id="IPR036365">
    <property type="entry name" value="PGBD-like_sf"/>
</dbReference>
<name>A0A815R5T2_9BILA</name>
<dbReference type="EMBL" id="CAJNOK010040601">
    <property type="protein sequence ID" value="CAF1552049.1"/>
    <property type="molecule type" value="Genomic_DNA"/>
</dbReference>
<comment type="caution">
    <text evidence="3">The sequence shown here is derived from an EMBL/GenBank/DDBJ whole genome shotgun (WGS) entry which is preliminary data.</text>
</comment>